<dbReference type="InterPro" id="IPR036188">
    <property type="entry name" value="FAD/NAD-bd_sf"/>
</dbReference>
<dbReference type="PANTHER" id="PTHR42949:SF3">
    <property type="entry name" value="ANAEROBIC GLYCEROL-3-PHOSPHATE DEHYDROGENASE SUBUNIT B"/>
    <property type="match status" value="1"/>
</dbReference>
<dbReference type="PIRSF" id="PIRSF037495">
    <property type="entry name" value="Opine_OX_OoxA/HcnB"/>
    <property type="match status" value="1"/>
</dbReference>
<dbReference type="InterPro" id="IPR041854">
    <property type="entry name" value="BFD-like_2Fe2S-bd_dom_sf"/>
</dbReference>
<dbReference type="PRINTS" id="PR00368">
    <property type="entry name" value="FADPNR"/>
</dbReference>
<evidence type="ECO:0000313" key="3">
    <source>
        <dbReference type="EMBL" id="TKK84151.1"/>
    </source>
</evidence>
<evidence type="ECO:0000313" key="4">
    <source>
        <dbReference type="Proteomes" id="UP000308705"/>
    </source>
</evidence>
<dbReference type="InterPro" id="IPR051691">
    <property type="entry name" value="Metab_Enz_Cyan_OpOx_G3PDH"/>
</dbReference>
<dbReference type="RefSeq" id="WP_137250615.1">
    <property type="nucleotide sequence ID" value="NZ_SZQA01000037.1"/>
</dbReference>
<dbReference type="OrthoDB" id="9801699at2"/>
<evidence type="ECO:0000259" key="2">
    <source>
        <dbReference type="Pfam" id="PF07992"/>
    </source>
</evidence>
<dbReference type="InterPro" id="IPR017224">
    <property type="entry name" value="Opine_Oxase_asu/HCN_bsu"/>
</dbReference>
<dbReference type="Pfam" id="PF07992">
    <property type="entry name" value="Pyr_redox_2"/>
    <property type="match status" value="1"/>
</dbReference>
<protein>
    <submittedName>
        <fullName evidence="3">FAD-binding protein</fullName>
    </submittedName>
</protein>
<keyword evidence="4" id="KW-1185">Reference proteome</keyword>
<organism evidence="3 4">
    <name type="scientific">Herbidospora galbida</name>
    <dbReference type="NCBI Taxonomy" id="2575442"/>
    <lineage>
        <taxon>Bacteria</taxon>
        <taxon>Bacillati</taxon>
        <taxon>Actinomycetota</taxon>
        <taxon>Actinomycetes</taxon>
        <taxon>Streptosporangiales</taxon>
        <taxon>Streptosporangiaceae</taxon>
        <taxon>Herbidospora</taxon>
    </lineage>
</organism>
<evidence type="ECO:0000256" key="1">
    <source>
        <dbReference type="ARBA" id="ARBA00023002"/>
    </source>
</evidence>
<dbReference type="Gene3D" id="3.50.50.60">
    <property type="entry name" value="FAD/NAD(P)-binding domain"/>
    <property type="match status" value="3"/>
</dbReference>
<dbReference type="InterPro" id="IPR023753">
    <property type="entry name" value="FAD/NAD-binding_dom"/>
</dbReference>
<sequence>MSYDLAVIGAGPAGLTAARVAAKRGLRVALLDAYATTGGQFLRGTAQPRLTGVDVLLGQRVWAVEKSAGAFLVHASTTVTAATLLVATGAHDRVIPFPGWDLPGVLTAGGAQALVKGERIRPGEEMVVAGTGPFLLPVAVTLLDAGVRVKEVLEANRPSPRMAAALARIPSKATEALGYARRLAEARVPYRTGHAVVAAHGEDSVEGVTVAKLTADWKPYAWRTVDCDTVAVGYGFTPQADLPLQLGCAFSGDHVVTDDRQRTSVEGVLAAGEVTGVAGAPSAVVEGALAVHALVGEPPPRLLAEKARLRRFARALELSYPVRDGWRDWLTPDTVVCRCEEVTLRAIDEARDLGAHDPRTLKLLARPGMGWCQGRMCGHAVARLTGHEPAPQKRPFAQPITLADLTLHDREDNA</sequence>
<accession>A0A4U3M5V5</accession>
<dbReference type="AlphaFoldDB" id="A0A4U3M5V5"/>
<reference evidence="3 4" key="1">
    <citation type="submission" date="2019-04" db="EMBL/GenBank/DDBJ databases">
        <title>Herbidospora sp. NEAU-GS14.nov., a novel actinomycete isolated from soil.</title>
        <authorList>
            <person name="Han L."/>
        </authorList>
    </citation>
    <scope>NUCLEOTIDE SEQUENCE [LARGE SCALE GENOMIC DNA]</scope>
    <source>
        <strain evidence="3 4">NEAU-GS14</strain>
    </source>
</reference>
<dbReference type="EMBL" id="SZQA01000037">
    <property type="protein sequence ID" value="TKK84151.1"/>
    <property type="molecule type" value="Genomic_DNA"/>
</dbReference>
<dbReference type="CDD" id="cd19946">
    <property type="entry name" value="GlpA-like_Fer2_BFD-like"/>
    <property type="match status" value="1"/>
</dbReference>
<keyword evidence="1" id="KW-0560">Oxidoreductase</keyword>
<dbReference type="Gene3D" id="1.10.10.1100">
    <property type="entry name" value="BFD-like [2Fe-2S]-binding domain"/>
    <property type="match status" value="1"/>
</dbReference>
<dbReference type="PANTHER" id="PTHR42949">
    <property type="entry name" value="ANAEROBIC GLYCEROL-3-PHOSPHATE DEHYDROGENASE SUBUNIT B"/>
    <property type="match status" value="1"/>
</dbReference>
<proteinExistence type="predicted"/>
<gene>
    <name evidence="3" type="ORF">FDA94_31055</name>
</gene>
<dbReference type="GO" id="GO:0016491">
    <property type="term" value="F:oxidoreductase activity"/>
    <property type="evidence" value="ECO:0007669"/>
    <property type="project" value="UniProtKB-KW"/>
</dbReference>
<dbReference type="Proteomes" id="UP000308705">
    <property type="component" value="Unassembled WGS sequence"/>
</dbReference>
<comment type="caution">
    <text evidence="3">The sequence shown here is derived from an EMBL/GenBank/DDBJ whole genome shotgun (WGS) entry which is preliminary data.</text>
</comment>
<name>A0A4U3M5V5_9ACTN</name>
<feature type="domain" description="FAD/NAD(P)-binding" evidence="2">
    <location>
        <begin position="3"/>
        <end position="286"/>
    </location>
</feature>
<dbReference type="SUPFAM" id="SSF51905">
    <property type="entry name" value="FAD/NAD(P)-binding domain"/>
    <property type="match status" value="1"/>
</dbReference>
<dbReference type="PRINTS" id="PR00469">
    <property type="entry name" value="PNDRDTASEII"/>
</dbReference>